<evidence type="ECO:0008006" key="2">
    <source>
        <dbReference type="Google" id="ProtNLM"/>
    </source>
</evidence>
<reference evidence="1" key="1">
    <citation type="journal article" date="2014" name="Front. Microbiol.">
        <title>High frequency of phylogenetically diverse reductive dehalogenase-homologous genes in deep subseafloor sedimentary metagenomes.</title>
        <authorList>
            <person name="Kawai M."/>
            <person name="Futagami T."/>
            <person name="Toyoda A."/>
            <person name="Takaki Y."/>
            <person name="Nishi S."/>
            <person name="Hori S."/>
            <person name="Arai W."/>
            <person name="Tsubouchi T."/>
            <person name="Morono Y."/>
            <person name="Uchiyama I."/>
            <person name="Ito T."/>
            <person name="Fujiyama A."/>
            <person name="Inagaki F."/>
            <person name="Takami H."/>
        </authorList>
    </citation>
    <scope>NUCLEOTIDE SEQUENCE</scope>
    <source>
        <strain evidence="1">Expedition CK06-06</strain>
    </source>
</reference>
<dbReference type="EMBL" id="BARU01046625">
    <property type="protein sequence ID" value="GAH91955.1"/>
    <property type="molecule type" value="Genomic_DNA"/>
</dbReference>
<organism evidence="1">
    <name type="scientific">marine sediment metagenome</name>
    <dbReference type="NCBI Taxonomy" id="412755"/>
    <lineage>
        <taxon>unclassified sequences</taxon>
        <taxon>metagenomes</taxon>
        <taxon>ecological metagenomes</taxon>
    </lineage>
</organism>
<protein>
    <recommendedName>
        <fullName evidence="2">Gfo/Idh/MocA-like oxidoreductase C-terminal domain-containing protein</fullName>
    </recommendedName>
</protein>
<sequence>MKNYNWIANLEFNGGVKCIAKFFPNAGINMESFEVHGDDLSAYIYSAQHYTDEKKSRIVIYENTNENELIKKELEELESDPLKARGFIDEYIDFFEAVRSGSNTVSNFQNAWSSLEVAEA</sequence>
<dbReference type="AlphaFoldDB" id="X1KEB4"/>
<comment type="caution">
    <text evidence="1">The sequence shown here is derived from an EMBL/GenBank/DDBJ whole genome shotgun (WGS) entry which is preliminary data.</text>
</comment>
<evidence type="ECO:0000313" key="1">
    <source>
        <dbReference type="EMBL" id="GAH91955.1"/>
    </source>
</evidence>
<proteinExistence type="predicted"/>
<gene>
    <name evidence="1" type="ORF">S03H2_70241</name>
</gene>
<accession>X1KEB4</accession>
<dbReference type="Gene3D" id="3.30.360.10">
    <property type="entry name" value="Dihydrodipicolinate Reductase, domain 2"/>
    <property type="match status" value="1"/>
</dbReference>
<feature type="non-terminal residue" evidence="1">
    <location>
        <position position="120"/>
    </location>
</feature>
<name>X1KEB4_9ZZZZ</name>